<gene>
    <name evidence="1" type="ordered locus">AALP_Aa7g155600</name>
</gene>
<protein>
    <submittedName>
        <fullName evidence="1">Uncharacterized protein</fullName>
    </submittedName>
</protein>
<evidence type="ECO:0000313" key="1">
    <source>
        <dbReference type="EMBL" id="KFK29602.1"/>
    </source>
</evidence>
<dbReference type="EMBL" id="CM002875">
    <property type="protein sequence ID" value="KFK29602.1"/>
    <property type="molecule type" value="Genomic_DNA"/>
</dbReference>
<sequence>IVSTRNPIRNMDS</sequence>
<dbReference type="Proteomes" id="UP000029120">
    <property type="component" value="Chromosome 7"/>
</dbReference>
<proteinExistence type="predicted"/>
<reference evidence="2" key="1">
    <citation type="journal article" date="2015" name="Nat. Plants">
        <title>Genome expansion of Arabis alpina linked with retrotransposition and reduced symmetric DNA methylation.</title>
        <authorList>
            <person name="Willing E.M."/>
            <person name="Rawat V."/>
            <person name="Mandakova T."/>
            <person name="Maumus F."/>
            <person name="James G.V."/>
            <person name="Nordstroem K.J."/>
            <person name="Becker C."/>
            <person name="Warthmann N."/>
            <person name="Chica C."/>
            <person name="Szarzynska B."/>
            <person name="Zytnicki M."/>
            <person name="Albani M.C."/>
            <person name="Kiefer C."/>
            <person name="Bergonzi S."/>
            <person name="Castaings L."/>
            <person name="Mateos J.L."/>
            <person name="Berns M.C."/>
            <person name="Bujdoso N."/>
            <person name="Piofczyk T."/>
            <person name="de Lorenzo L."/>
            <person name="Barrero-Sicilia C."/>
            <person name="Mateos I."/>
            <person name="Piednoel M."/>
            <person name="Hagmann J."/>
            <person name="Chen-Min-Tao R."/>
            <person name="Iglesias-Fernandez R."/>
            <person name="Schuster S.C."/>
            <person name="Alonso-Blanco C."/>
            <person name="Roudier F."/>
            <person name="Carbonero P."/>
            <person name="Paz-Ares J."/>
            <person name="Davis S.J."/>
            <person name="Pecinka A."/>
            <person name="Quesneville H."/>
            <person name="Colot V."/>
            <person name="Lysak M.A."/>
            <person name="Weigel D."/>
            <person name="Coupland G."/>
            <person name="Schneeberger K."/>
        </authorList>
    </citation>
    <scope>NUCLEOTIDE SEQUENCE [LARGE SCALE GENOMIC DNA]</scope>
    <source>
        <strain evidence="2">cv. Pajares</strain>
    </source>
</reference>
<organism evidence="1 2">
    <name type="scientific">Arabis alpina</name>
    <name type="common">Alpine rock-cress</name>
    <dbReference type="NCBI Taxonomy" id="50452"/>
    <lineage>
        <taxon>Eukaryota</taxon>
        <taxon>Viridiplantae</taxon>
        <taxon>Streptophyta</taxon>
        <taxon>Embryophyta</taxon>
        <taxon>Tracheophyta</taxon>
        <taxon>Spermatophyta</taxon>
        <taxon>Magnoliopsida</taxon>
        <taxon>eudicotyledons</taxon>
        <taxon>Gunneridae</taxon>
        <taxon>Pentapetalae</taxon>
        <taxon>rosids</taxon>
        <taxon>malvids</taxon>
        <taxon>Brassicales</taxon>
        <taxon>Brassicaceae</taxon>
        <taxon>Arabideae</taxon>
        <taxon>Arabis</taxon>
    </lineage>
</organism>
<accession>A0A087GIA0</accession>
<name>A0A087GIA0_ARAAL</name>
<keyword evidence="2" id="KW-1185">Reference proteome</keyword>
<feature type="non-terminal residue" evidence="1">
    <location>
        <position position="1"/>
    </location>
</feature>
<evidence type="ECO:0000313" key="2">
    <source>
        <dbReference type="Proteomes" id="UP000029120"/>
    </source>
</evidence>